<comment type="caution">
    <text evidence="7">The sequence shown here is derived from an EMBL/GenBank/DDBJ whole genome shotgun (WGS) entry which is preliminary data.</text>
</comment>
<feature type="binding site" evidence="4">
    <location>
        <begin position="129"/>
        <end position="132"/>
    </location>
    <ligand>
        <name>GTP</name>
        <dbReference type="ChEBI" id="CHEBI:37565"/>
    </ligand>
</feature>
<organism evidence="7 8">
    <name type="scientific">Rhodosorus marinus</name>
    <dbReference type="NCBI Taxonomy" id="101924"/>
    <lineage>
        <taxon>Eukaryota</taxon>
        <taxon>Rhodophyta</taxon>
        <taxon>Stylonematophyceae</taxon>
        <taxon>Stylonematales</taxon>
        <taxon>Stylonemataceae</taxon>
        <taxon>Rhodosorus</taxon>
    </lineage>
</organism>
<dbReference type="InterPro" id="IPR027417">
    <property type="entry name" value="P-loop_NTPase"/>
</dbReference>
<proteinExistence type="inferred from homology"/>
<protein>
    <recommendedName>
        <fullName evidence="9">ADP-ribosylation factor</fullName>
    </recommendedName>
</protein>
<keyword evidence="3 4" id="KW-0342">GTP-binding</keyword>
<keyword evidence="5" id="KW-0460">Magnesium</keyword>
<feature type="binding site" evidence="5">
    <location>
        <position position="29"/>
    </location>
    <ligand>
        <name>Mg(2+)</name>
        <dbReference type="ChEBI" id="CHEBI:18420"/>
    </ligand>
</feature>
<feature type="binding site" evidence="4">
    <location>
        <begin position="22"/>
        <end position="29"/>
    </location>
    <ligand>
        <name>GTP</name>
        <dbReference type="ChEBI" id="CHEBI:37565"/>
    </ligand>
</feature>
<evidence type="ECO:0000256" key="2">
    <source>
        <dbReference type="ARBA" id="ARBA00022741"/>
    </source>
</evidence>
<dbReference type="SUPFAM" id="SSF52540">
    <property type="entry name" value="P-loop containing nucleoside triphosphate hydrolases"/>
    <property type="match status" value="1"/>
</dbReference>
<reference evidence="7 8" key="1">
    <citation type="journal article" date="2023" name="Nat. Commun.">
        <title>Origin of minicircular mitochondrial genomes in red algae.</title>
        <authorList>
            <person name="Lee Y."/>
            <person name="Cho C.H."/>
            <person name="Lee Y.M."/>
            <person name="Park S.I."/>
            <person name="Yang J.H."/>
            <person name="West J.A."/>
            <person name="Bhattacharya D."/>
            <person name="Yoon H.S."/>
        </authorList>
    </citation>
    <scope>NUCLEOTIDE SEQUENCE [LARGE SCALE GENOMIC DNA]</scope>
    <source>
        <strain evidence="7 8">CCMP1338</strain>
        <tissue evidence="7">Whole cell</tissue>
    </source>
</reference>
<comment type="similarity">
    <text evidence="1 6">Belongs to the small GTPase superfamily. Arf family.</text>
</comment>
<sequence length="191" mass="21200">MGCISSKMSRSDGNVKSLLMIGLDGAGSTTILYRLVLNKCIDTIPTLGVNQESLSFGGIEYDIWDIGGLDKMRPLWRQYSRATDAYIFVLDAADQQRAILAADELQAFFDDMYVKSQEIPGDPLLVYANKKDLPDAMTESEIESILKLPDLPVSNYRIVPCCGKTGENLREGLGWLTDELKQTVTNSDFMT</sequence>
<dbReference type="InterPro" id="IPR005225">
    <property type="entry name" value="Small_GTP-bd"/>
</dbReference>
<evidence type="ECO:0000256" key="5">
    <source>
        <dbReference type="PIRSR" id="PIRSR606689-2"/>
    </source>
</evidence>
<dbReference type="GO" id="GO:0003924">
    <property type="term" value="F:GTPase activity"/>
    <property type="evidence" value="ECO:0007669"/>
    <property type="project" value="InterPro"/>
</dbReference>
<dbReference type="PRINTS" id="PR00328">
    <property type="entry name" value="SAR1GTPBP"/>
</dbReference>
<dbReference type="Pfam" id="PF00025">
    <property type="entry name" value="Arf"/>
    <property type="match status" value="1"/>
</dbReference>
<dbReference type="CDD" id="cd00878">
    <property type="entry name" value="Arf_Arl"/>
    <property type="match status" value="1"/>
</dbReference>
<dbReference type="GO" id="GO:0046872">
    <property type="term" value="F:metal ion binding"/>
    <property type="evidence" value="ECO:0007669"/>
    <property type="project" value="UniProtKB-KW"/>
</dbReference>
<dbReference type="PANTHER" id="PTHR11711">
    <property type="entry name" value="ADP RIBOSYLATION FACTOR-RELATED"/>
    <property type="match status" value="1"/>
</dbReference>
<evidence type="ECO:0000256" key="3">
    <source>
        <dbReference type="ARBA" id="ARBA00023134"/>
    </source>
</evidence>
<dbReference type="InterPro" id="IPR024156">
    <property type="entry name" value="Small_GTPase_ARF"/>
</dbReference>
<keyword evidence="2 4" id="KW-0547">Nucleotide-binding</keyword>
<feature type="binding site" evidence="4">
    <location>
        <position position="68"/>
    </location>
    <ligand>
        <name>GTP</name>
        <dbReference type="ChEBI" id="CHEBI:37565"/>
    </ligand>
</feature>
<evidence type="ECO:0000256" key="4">
    <source>
        <dbReference type="PIRSR" id="PIRSR606689-1"/>
    </source>
</evidence>
<feature type="binding site" evidence="5">
    <location>
        <position position="46"/>
    </location>
    <ligand>
        <name>Mg(2+)</name>
        <dbReference type="ChEBI" id="CHEBI:18420"/>
    </ligand>
</feature>
<dbReference type="SMART" id="SM00178">
    <property type="entry name" value="SAR"/>
    <property type="match status" value="1"/>
</dbReference>
<dbReference type="Proteomes" id="UP001157974">
    <property type="component" value="Unassembled WGS sequence"/>
</dbReference>
<dbReference type="AlphaFoldDB" id="A0AAV8URF3"/>
<dbReference type="PROSITE" id="PS51417">
    <property type="entry name" value="ARF"/>
    <property type="match status" value="1"/>
</dbReference>
<dbReference type="InterPro" id="IPR006689">
    <property type="entry name" value="Small_GTPase_ARF/SAR"/>
</dbReference>
<dbReference type="GO" id="GO:0005525">
    <property type="term" value="F:GTP binding"/>
    <property type="evidence" value="ECO:0007669"/>
    <property type="project" value="UniProtKB-KW"/>
</dbReference>
<accession>A0AAV8URF3</accession>
<evidence type="ECO:0008006" key="9">
    <source>
        <dbReference type="Google" id="ProtNLM"/>
    </source>
</evidence>
<keyword evidence="5" id="KW-0479">Metal-binding</keyword>
<gene>
    <name evidence="7" type="ORF">NDN08_004286</name>
</gene>
<evidence type="ECO:0000256" key="1">
    <source>
        <dbReference type="ARBA" id="ARBA00010290"/>
    </source>
</evidence>
<dbReference type="Gene3D" id="3.40.50.300">
    <property type="entry name" value="P-loop containing nucleotide triphosphate hydrolases"/>
    <property type="match status" value="1"/>
</dbReference>
<name>A0AAV8URF3_9RHOD</name>
<dbReference type="FunFam" id="3.40.50.300:FF:001166">
    <property type="entry name" value="ADP-ribosylation factor D"/>
    <property type="match status" value="1"/>
</dbReference>
<evidence type="ECO:0000313" key="8">
    <source>
        <dbReference type="Proteomes" id="UP001157974"/>
    </source>
</evidence>
<dbReference type="EMBL" id="JAMWBK010000007">
    <property type="protein sequence ID" value="KAJ8903176.1"/>
    <property type="molecule type" value="Genomic_DNA"/>
</dbReference>
<dbReference type="SMART" id="SM00177">
    <property type="entry name" value="ARF"/>
    <property type="match status" value="1"/>
</dbReference>
<keyword evidence="8" id="KW-1185">Reference proteome</keyword>
<evidence type="ECO:0000256" key="6">
    <source>
        <dbReference type="RuleBase" id="RU003925"/>
    </source>
</evidence>
<dbReference type="NCBIfam" id="TIGR00231">
    <property type="entry name" value="small_GTP"/>
    <property type="match status" value="1"/>
</dbReference>
<evidence type="ECO:0000313" key="7">
    <source>
        <dbReference type="EMBL" id="KAJ8903176.1"/>
    </source>
</evidence>